<sequence>MLVKACNIVFVRPEIVEAKELYGHPSYYRQVIMAEDHTNTPLEELPPSSKFIYKTLSDVGPMTLKALTEETMLSSRTVRYGLDQLEDGGFVDSSPALHDGRQTCYKLDEDVCGVVSNGSPVLVSPEWVEERLSELGRDEPELRLVEADNEYDCGHLPGAVQVDILGDLIDVNGCGIADRRCFEEYVGARGITEDSTIVVYSNHHNQYAAYLYWLFKYYRHTDVRLLDGGKQYWEEIGGRTTTDEPDVTTQEYNAPTPDDRIRAYRTDVEAALSEDVTVVDVRSPAEYQGTVTQPPNKDLPEARTAGHIPGTTHVTWSEIIDENGQFKDATDLKRLFHDRNILPDTETIVYCHVGERSSIVWFVLSELLEYEDVSNYDGSWIEWGNMIDAPIETSVE</sequence>
<dbReference type="SMART" id="SM00450">
    <property type="entry name" value="RHOD"/>
    <property type="match status" value="2"/>
</dbReference>
<name>A0A1I3IYL6_9EURY</name>
<keyword evidence="4" id="KW-0670">Pyruvate</keyword>
<dbReference type="InterPro" id="IPR011991">
    <property type="entry name" value="ArsR-like_HTH"/>
</dbReference>
<dbReference type="PROSITE" id="PS50206">
    <property type="entry name" value="RHODANESE_3"/>
    <property type="match status" value="2"/>
</dbReference>
<gene>
    <name evidence="4" type="ORF">SAMN05443661_101178</name>
</gene>
<dbReference type="Proteomes" id="UP000182829">
    <property type="component" value="Unassembled WGS sequence"/>
</dbReference>
<keyword evidence="2 4" id="KW-0808">Transferase</keyword>
<evidence type="ECO:0000313" key="5">
    <source>
        <dbReference type="Proteomes" id="UP000182829"/>
    </source>
</evidence>
<proteinExistence type="predicted"/>
<dbReference type="PROSITE" id="PS00380">
    <property type="entry name" value="RHODANESE_1"/>
    <property type="match status" value="1"/>
</dbReference>
<reference evidence="4 5" key="1">
    <citation type="submission" date="2016-10" db="EMBL/GenBank/DDBJ databases">
        <authorList>
            <person name="de Groot N.N."/>
        </authorList>
    </citation>
    <scope>NUCLEOTIDE SEQUENCE [LARGE SCALE GENOMIC DNA]</scope>
    <source>
        <strain evidence="4 5">SP2</strain>
    </source>
</reference>
<dbReference type="Gene3D" id="1.10.10.10">
    <property type="entry name" value="Winged helix-like DNA-binding domain superfamily/Winged helix DNA-binding domain"/>
    <property type="match status" value="1"/>
</dbReference>
<dbReference type="CDD" id="cd01449">
    <property type="entry name" value="TST_Repeat_2"/>
    <property type="match status" value="1"/>
</dbReference>
<evidence type="ECO:0000256" key="1">
    <source>
        <dbReference type="ARBA" id="ARBA00022737"/>
    </source>
</evidence>
<evidence type="ECO:0000259" key="3">
    <source>
        <dbReference type="PROSITE" id="PS50206"/>
    </source>
</evidence>
<dbReference type="OMA" id="ETIVYCH"/>
<dbReference type="PROSITE" id="PS00683">
    <property type="entry name" value="RHODANESE_2"/>
    <property type="match status" value="1"/>
</dbReference>
<dbReference type="Gene3D" id="3.40.250.10">
    <property type="entry name" value="Rhodanese-like domain"/>
    <property type="match status" value="2"/>
</dbReference>
<dbReference type="InterPro" id="IPR036390">
    <property type="entry name" value="WH_DNA-bd_sf"/>
</dbReference>
<dbReference type="InterPro" id="IPR001763">
    <property type="entry name" value="Rhodanese-like_dom"/>
</dbReference>
<dbReference type="InterPro" id="IPR036388">
    <property type="entry name" value="WH-like_DNA-bd_sf"/>
</dbReference>
<dbReference type="PANTHER" id="PTHR43855:SF1">
    <property type="entry name" value="THIOSULFATE SULFURTRANSFERASE"/>
    <property type="match status" value="1"/>
</dbReference>
<evidence type="ECO:0000256" key="2">
    <source>
        <dbReference type="RuleBase" id="RU000507"/>
    </source>
</evidence>
<dbReference type="InterPro" id="IPR036873">
    <property type="entry name" value="Rhodanese-like_dom_sf"/>
</dbReference>
<feature type="domain" description="Rhodanese" evidence="3">
    <location>
        <begin position="146"/>
        <end position="242"/>
    </location>
</feature>
<dbReference type="GO" id="GO:0004792">
    <property type="term" value="F:thiosulfate-cyanide sulfurtransferase activity"/>
    <property type="evidence" value="ECO:0007669"/>
    <property type="project" value="InterPro"/>
</dbReference>
<dbReference type="InterPro" id="IPR051126">
    <property type="entry name" value="Thiosulfate_sulfurtransferase"/>
</dbReference>
<dbReference type="InterPro" id="IPR001307">
    <property type="entry name" value="Thiosulphate_STrfase_CS"/>
</dbReference>
<dbReference type="SUPFAM" id="SSF46785">
    <property type="entry name" value="Winged helix' DNA-binding domain"/>
    <property type="match status" value="1"/>
</dbReference>
<dbReference type="EMBL" id="FORO01000001">
    <property type="protein sequence ID" value="SFI53077.1"/>
    <property type="molecule type" value="Genomic_DNA"/>
</dbReference>
<feature type="domain" description="Rhodanese" evidence="3">
    <location>
        <begin position="272"/>
        <end position="392"/>
    </location>
</feature>
<keyword evidence="1" id="KW-0677">Repeat</keyword>
<organism evidence="4 5">
    <name type="scientific">Natronobacterium gregoryi</name>
    <dbReference type="NCBI Taxonomy" id="44930"/>
    <lineage>
        <taxon>Archaea</taxon>
        <taxon>Methanobacteriati</taxon>
        <taxon>Methanobacteriota</taxon>
        <taxon>Stenosarchaea group</taxon>
        <taxon>Halobacteria</taxon>
        <taxon>Halobacteriales</taxon>
        <taxon>Natrialbaceae</taxon>
        <taxon>Natronobacterium</taxon>
    </lineage>
</organism>
<dbReference type="CDD" id="cd00090">
    <property type="entry name" value="HTH_ARSR"/>
    <property type="match status" value="1"/>
</dbReference>
<dbReference type="AlphaFoldDB" id="A0A1I3IYL6"/>
<dbReference type="SUPFAM" id="SSF52821">
    <property type="entry name" value="Rhodanese/Cell cycle control phosphatase"/>
    <property type="match status" value="2"/>
</dbReference>
<dbReference type="CDD" id="cd01448">
    <property type="entry name" value="TST_Repeat_1"/>
    <property type="match status" value="1"/>
</dbReference>
<accession>A0A1I3IYL6</accession>
<dbReference type="Pfam" id="PF00581">
    <property type="entry name" value="Rhodanese"/>
    <property type="match status" value="2"/>
</dbReference>
<evidence type="ECO:0000313" key="4">
    <source>
        <dbReference type="EMBL" id="SFI53077.1"/>
    </source>
</evidence>
<protein>
    <recommendedName>
        <fullName evidence="2">Sulfurtransferase</fullName>
    </recommendedName>
</protein>
<dbReference type="PANTHER" id="PTHR43855">
    <property type="entry name" value="THIOSULFATE SULFURTRANSFERASE"/>
    <property type="match status" value="1"/>
</dbReference>